<dbReference type="EMBL" id="JABWQX020000001">
    <property type="protein sequence ID" value="MBV4553178.1"/>
    <property type="molecule type" value="Genomic_DNA"/>
</dbReference>
<dbReference type="Gene3D" id="2.10.70.40">
    <property type="entry name" value="peptidoglycan hydrolase"/>
    <property type="match status" value="1"/>
</dbReference>
<dbReference type="EMBL" id="JABWQX010000002">
    <property type="protein sequence ID" value="MBC3395000.1"/>
    <property type="molecule type" value="Genomic_DNA"/>
</dbReference>
<dbReference type="GO" id="GO:0044780">
    <property type="term" value="P:bacterial-type flagellum assembly"/>
    <property type="evidence" value="ECO:0007669"/>
    <property type="project" value="InterPro"/>
</dbReference>
<dbReference type="GO" id="GO:0016798">
    <property type="term" value="F:hydrolase activity, acting on glycosyl bonds"/>
    <property type="evidence" value="ECO:0007669"/>
    <property type="project" value="UniProtKB-KW"/>
</dbReference>
<feature type="domain" description="Mannosyl-glycoprotein endo-beta-N-acetylglucosamidase-like" evidence="12">
    <location>
        <begin position="262"/>
        <end position="422"/>
    </location>
</feature>
<dbReference type="InterPro" id="IPR051056">
    <property type="entry name" value="Glycosyl_Hydrolase_73"/>
</dbReference>
<keyword evidence="7" id="KW-1005">Bacterial flagellum biogenesis</keyword>
<evidence type="ECO:0000256" key="10">
    <source>
        <dbReference type="ARBA" id="ARBA00023316"/>
    </source>
</evidence>
<comment type="caution">
    <text evidence="13">The sequence shown here is derived from an EMBL/GenBank/DDBJ whole genome shotgun (WGS) entry which is preliminary data.</text>
</comment>
<dbReference type="Gene3D" id="1.10.530.10">
    <property type="match status" value="1"/>
</dbReference>
<dbReference type="Pfam" id="PF01832">
    <property type="entry name" value="Glucosaminidase"/>
    <property type="match status" value="1"/>
</dbReference>
<evidence type="ECO:0000256" key="2">
    <source>
        <dbReference type="ARBA" id="ARBA00004418"/>
    </source>
</evidence>
<dbReference type="Proteomes" id="UP000659438">
    <property type="component" value="Unassembled WGS sequence"/>
</dbReference>
<dbReference type="InterPro" id="IPR019301">
    <property type="entry name" value="Flagellar_prot_FlgJ_N"/>
</dbReference>
<dbReference type="InterPro" id="IPR013377">
    <property type="entry name" value="FlgJ"/>
</dbReference>
<dbReference type="GO" id="GO:0042597">
    <property type="term" value="C:periplasmic space"/>
    <property type="evidence" value="ECO:0007669"/>
    <property type="project" value="UniProtKB-SubCell"/>
</dbReference>
<reference evidence="13" key="2">
    <citation type="submission" date="2020-07" db="EMBL/GenBank/DDBJ databases">
        <authorList>
            <person name="Lood C."/>
            <person name="Girard L."/>
        </authorList>
    </citation>
    <scope>NUCLEOTIDE SEQUENCE</scope>
    <source>
        <strain evidence="13">SWRI102</strain>
    </source>
</reference>
<sequence length="433" mass="46748">MDMRKGALTSGDSASYSDLNRLNQLKVGDKNSEGNLRKVAQEFESLFLGEMLKSMRSATEVLGKDNPMNTPEAKQYQEMYDQQLAVSMSREGGGIGLADVLLRQMSKNKPLASGEAATLSAAKQQEALEKVAKAPVPTPVAAGTLPDGPLSRSNGQRPLWASRAVSAPQGAEGIHRNDMELINQRRLALPPKLADRLLAGLVPPAAVNAEVVAHNVLPDRAVTAVKPATGELANGDWLAALKAAEPKGDLQVYGRAVAQPPLAPARKAFRDADEFVDAMLPMAKEAADRIGVDPRYLVAQAALETGWGKSVMRQPDGSSSHNLFGIKASKNWTGDSARAITSEFRNGEMVKETAEFRSYASYRDSFHDLVNLLQSNSRYQDVLKSADNPEQFVRELQKAGYATDPNYASKISNIARQMTSYQNYASAGATTTL</sequence>
<reference evidence="13 15" key="1">
    <citation type="journal article" date="2020" name="Microorganisms">
        <title>Reliable Identification of Environmental Pseudomonas Isolates Using the rpoD Gene.</title>
        <authorList>
            <consortium name="The Broad Institute Genome Sequencing Platform"/>
            <person name="Girard L."/>
            <person name="Lood C."/>
            <person name="Rokni-Zadeh H."/>
            <person name="van Noort V."/>
            <person name="Lavigne R."/>
            <person name="De Mot R."/>
        </authorList>
    </citation>
    <scope>NUCLEOTIDE SEQUENCE</scope>
    <source>
        <strain evidence="13 15">SWRI102</strain>
    </source>
</reference>
<dbReference type="GO" id="GO:0004040">
    <property type="term" value="F:amidase activity"/>
    <property type="evidence" value="ECO:0007669"/>
    <property type="project" value="InterPro"/>
</dbReference>
<keyword evidence="13" id="KW-0969">Cilium</keyword>
<evidence type="ECO:0000313" key="13">
    <source>
        <dbReference type="EMBL" id="MBC3395000.1"/>
    </source>
</evidence>
<keyword evidence="6" id="KW-0574">Periplasm</keyword>
<comment type="function">
    <text evidence="1">Flagellum-specific muramidase which hydrolyzes the peptidoglycan layer to assemble the rod structure in the periplasmic space.</text>
</comment>
<comment type="subcellular location">
    <subcellularLocation>
        <location evidence="2">Periplasm</location>
    </subcellularLocation>
</comment>
<dbReference type="InterPro" id="IPR002901">
    <property type="entry name" value="MGlyc_endo_b_GlcNAc-like_dom"/>
</dbReference>
<comment type="similarity">
    <text evidence="4">In the C-terminal section; belongs to the glycosyl hydrolase 73 family.</text>
</comment>
<keyword evidence="10" id="KW-0961">Cell wall biogenesis/degradation</keyword>
<dbReference type="PANTHER" id="PTHR33308:SF9">
    <property type="entry name" value="PEPTIDOGLYCAN HYDROLASE FLGJ"/>
    <property type="match status" value="1"/>
</dbReference>
<keyword evidence="9 13" id="KW-0326">Glycosidase</keyword>
<proteinExistence type="inferred from homology"/>
<dbReference type="AlphaFoldDB" id="A0A923FNW9"/>
<keyword evidence="8 13" id="KW-0378">Hydrolase</keyword>
<keyword evidence="13" id="KW-0966">Cell projection</keyword>
<dbReference type="Pfam" id="PF10135">
    <property type="entry name" value="Rod-binding"/>
    <property type="match status" value="1"/>
</dbReference>
<dbReference type="FunFam" id="2.10.70.40:FF:000001">
    <property type="entry name" value="Flagellar assembly peptidoglycan hydrolase FlgJ"/>
    <property type="match status" value="1"/>
</dbReference>
<evidence type="ECO:0000256" key="5">
    <source>
        <dbReference type="ARBA" id="ARBA00013433"/>
    </source>
</evidence>
<evidence type="ECO:0000256" key="6">
    <source>
        <dbReference type="ARBA" id="ARBA00022764"/>
    </source>
</evidence>
<evidence type="ECO:0000256" key="8">
    <source>
        <dbReference type="ARBA" id="ARBA00022801"/>
    </source>
</evidence>
<keyword evidence="13" id="KW-0282">Flagellum</keyword>
<evidence type="ECO:0000256" key="7">
    <source>
        <dbReference type="ARBA" id="ARBA00022795"/>
    </source>
</evidence>
<accession>A0A923FNW9</accession>
<evidence type="ECO:0000256" key="3">
    <source>
        <dbReference type="ARBA" id="ARBA00006880"/>
    </source>
</evidence>
<reference evidence="14" key="3">
    <citation type="submission" date="2021-06" db="EMBL/GenBank/DDBJ databases">
        <title>Updating the genus Pseudomonas: Description of 43 new species and partition of the Pseudomonas putida group.</title>
        <authorList>
            <person name="Girard L."/>
            <person name="Lood C."/>
            <person name="Vandamme P."/>
            <person name="Rokni-Zadeh H."/>
            <person name="Van Noort V."/>
            <person name="Hofte M."/>
            <person name="Lavigne R."/>
            <person name="De Mot R."/>
        </authorList>
    </citation>
    <scope>NUCLEOTIDE SEQUENCE</scope>
    <source>
        <strain evidence="14">SWRI102</strain>
    </source>
</reference>
<dbReference type="SMART" id="SM00047">
    <property type="entry name" value="LYZ2"/>
    <property type="match status" value="1"/>
</dbReference>
<dbReference type="GO" id="GO:0071973">
    <property type="term" value="P:bacterial-type flagellum-dependent cell motility"/>
    <property type="evidence" value="ECO:0007669"/>
    <property type="project" value="TreeGrafter"/>
</dbReference>
<organism evidence="13">
    <name type="scientific">Pseudomonas marvdashtae</name>
    <dbReference type="NCBI Taxonomy" id="2745500"/>
    <lineage>
        <taxon>Bacteria</taxon>
        <taxon>Pseudomonadati</taxon>
        <taxon>Pseudomonadota</taxon>
        <taxon>Gammaproteobacteria</taxon>
        <taxon>Pseudomonadales</taxon>
        <taxon>Pseudomonadaceae</taxon>
        <taxon>Pseudomonas</taxon>
    </lineage>
</organism>
<evidence type="ECO:0000313" key="15">
    <source>
        <dbReference type="Proteomes" id="UP000659438"/>
    </source>
</evidence>
<dbReference type="GO" id="GO:0071555">
    <property type="term" value="P:cell wall organization"/>
    <property type="evidence" value="ECO:0007669"/>
    <property type="project" value="UniProtKB-KW"/>
</dbReference>
<evidence type="ECO:0000256" key="1">
    <source>
        <dbReference type="ARBA" id="ARBA00002954"/>
    </source>
</evidence>
<comment type="similarity">
    <text evidence="3">In the N-terminal section; belongs to the FlgJ family.</text>
</comment>
<name>A0A923FNW9_9PSED</name>
<dbReference type="NCBIfam" id="TIGR02541">
    <property type="entry name" value="flagell_FlgJ"/>
    <property type="match status" value="1"/>
</dbReference>
<evidence type="ECO:0000313" key="14">
    <source>
        <dbReference type="EMBL" id="MBV4553178.1"/>
    </source>
</evidence>
<evidence type="ECO:0000259" key="12">
    <source>
        <dbReference type="SMART" id="SM00047"/>
    </source>
</evidence>
<evidence type="ECO:0000256" key="11">
    <source>
        <dbReference type="ARBA" id="ARBA00030835"/>
    </source>
</evidence>
<evidence type="ECO:0000256" key="9">
    <source>
        <dbReference type="ARBA" id="ARBA00023295"/>
    </source>
</evidence>
<evidence type="ECO:0000256" key="4">
    <source>
        <dbReference type="ARBA" id="ARBA00007974"/>
    </source>
</evidence>
<dbReference type="PANTHER" id="PTHR33308">
    <property type="entry name" value="PEPTIDOGLYCAN HYDROLASE FLGJ"/>
    <property type="match status" value="1"/>
</dbReference>
<keyword evidence="15" id="KW-1185">Reference proteome</keyword>
<gene>
    <name evidence="13" type="primary">flgJ</name>
    <name evidence="14" type="ORF">HU742_018690</name>
    <name evidence="13" type="ORF">HU742_07275</name>
</gene>
<dbReference type="RefSeq" id="WP_186643318.1">
    <property type="nucleotide sequence ID" value="NZ_JABWQX020000001.1"/>
</dbReference>
<protein>
    <recommendedName>
        <fullName evidence="5">Peptidoglycan hydrolase FlgJ</fullName>
    </recommendedName>
    <alternativeName>
        <fullName evidence="11">Muramidase FlgJ</fullName>
    </alternativeName>
</protein>